<dbReference type="AlphaFoldDB" id="A0A5S4ZQE6"/>
<dbReference type="HAMAP" id="MF_00421">
    <property type="entry name" value="PurQ"/>
    <property type="match status" value="1"/>
</dbReference>
<keyword evidence="2 8" id="KW-0436">Ligase</keyword>
<dbReference type="EC" id="3.5.1.2" evidence="8"/>
<organism evidence="9 10">
    <name type="scientific">Desulfallas thermosapovorans DSM 6562</name>
    <dbReference type="NCBI Taxonomy" id="1121431"/>
    <lineage>
        <taxon>Bacteria</taxon>
        <taxon>Bacillati</taxon>
        <taxon>Bacillota</taxon>
        <taxon>Clostridia</taxon>
        <taxon>Eubacteriales</taxon>
        <taxon>Desulfallaceae</taxon>
        <taxon>Desulfallas</taxon>
    </lineage>
</organism>
<feature type="active site" evidence="8">
    <location>
        <position position="236"/>
    </location>
</feature>
<dbReference type="PROSITE" id="PS51273">
    <property type="entry name" value="GATASE_TYPE_1"/>
    <property type="match status" value="1"/>
</dbReference>
<evidence type="ECO:0000313" key="9">
    <source>
        <dbReference type="EMBL" id="TYO94983.1"/>
    </source>
</evidence>
<dbReference type="Gene3D" id="3.40.50.880">
    <property type="match status" value="1"/>
</dbReference>
<evidence type="ECO:0000256" key="8">
    <source>
        <dbReference type="HAMAP-Rule" id="MF_00421"/>
    </source>
</evidence>
<dbReference type="PANTHER" id="PTHR10099">
    <property type="entry name" value="PHOSPHORIBOSYLFORMYLGLYCINAMIDINE SYNTHASE"/>
    <property type="match status" value="1"/>
</dbReference>
<evidence type="ECO:0000256" key="6">
    <source>
        <dbReference type="ARBA" id="ARBA00022840"/>
    </source>
</evidence>
<dbReference type="EC" id="6.3.5.3" evidence="8"/>
<keyword evidence="6 8" id="KW-0067">ATP-binding</keyword>
<dbReference type="GO" id="GO:0004359">
    <property type="term" value="F:glutaminase activity"/>
    <property type="evidence" value="ECO:0007669"/>
    <property type="project" value="UniProtKB-EC"/>
</dbReference>
<dbReference type="GO" id="GO:0005737">
    <property type="term" value="C:cytoplasm"/>
    <property type="evidence" value="ECO:0007669"/>
    <property type="project" value="UniProtKB-SubCell"/>
</dbReference>
<keyword evidence="7 8" id="KW-0315">Glutamine amidotransferase</keyword>
<dbReference type="InterPro" id="IPR029062">
    <property type="entry name" value="Class_I_gatase-like"/>
</dbReference>
<evidence type="ECO:0000256" key="2">
    <source>
        <dbReference type="ARBA" id="ARBA00022598"/>
    </source>
</evidence>
<dbReference type="SUPFAM" id="SSF52317">
    <property type="entry name" value="Class I glutamine amidotransferase-like"/>
    <property type="match status" value="1"/>
</dbReference>
<dbReference type="PIRSF" id="PIRSF001586">
    <property type="entry name" value="FGAM_synth_I"/>
    <property type="match status" value="1"/>
</dbReference>
<dbReference type="InterPro" id="IPR010075">
    <property type="entry name" value="PRibForGlyAmidine_synth_PurQ"/>
</dbReference>
<dbReference type="GO" id="GO:0006189">
    <property type="term" value="P:'de novo' IMP biosynthetic process"/>
    <property type="evidence" value="ECO:0007669"/>
    <property type="project" value="UniProtKB-UniRule"/>
</dbReference>
<reference evidence="9 10" key="1">
    <citation type="submission" date="2019-07" db="EMBL/GenBank/DDBJ databases">
        <title>Genomic Encyclopedia of Type Strains, Phase I: the one thousand microbial genomes (KMG-I) project.</title>
        <authorList>
            <person name="Kyrpides N."/>
        </authorList>
    </citation>
    <scope>NUCLEOTIDE SEQUENCE [LARGE SCALE GENOMIC DNA]</scope>
    <source>
        <strain evidence="9 10">DSM 6562</strain>
    </source>
</reference>
<name>A0A5S4ZQE6_9FIRM</name>
<comment type="function">
    <text evidence="8">Part of the phosphoribosylformylglycinamidine synthase complex involved in the purines biosynthetic pathway. Catalyzes the ATP-dependent conversion of formylglycinamide ribonucleotide (FGAR) and glutamine to yield formylglycinamidine ribonucleotide (FGAM) and glutamate. The FGAM synthase complex is composed of three subunits. PurQ produces an ammonia molecule by converting glutamine to glutamate. PurL transfers the ammonia molecule to FGAR to form FGAM in an ATP-dependent manner. PurS interacts with PurQ and PurL and is thought to assist in the transfer of the ammonia molecule from PurQ to PurL.</text>
</comment>
<accession>A0A5S4ZQE6</accession>
<evidence type="ECO:0000256" key="4">
    <source>
        <dbReference type="ARBA" id="ARBA00022755"/>
    </source>
</evidence>
<evidence type="ECO:0000256" key="5">
    <source>
        <dbReference type="ARBA" id="ARBA00022801"/>
    </source>
</evidence>
<dbReference type="GO" id="GO:0005524">
    <property type="term" value="F:ATP binding"/>
    <property type="evidence" value="ECO:0007669"/>
    <property type="project" value="UniProtKB-KW"/>
</dbReference>
<comment type="subunit">
    <text evidence="8">Part of the FGAM synthase complex composed of 1 PurL, 1 PurQ and 2 PurS subunits.</text>
</comment>
<dbReference type="UniPathway" id="UPA00074">
    <property type="reaction ID" value="UER00128"/>
</dbReference>
<dbReference type="EMBL" id="VNHM01000010">
    <property type="protein sequence ID" value="TYO94983.1"/>
    <property type="molecule type" value="Genomic_DNA"/>
</dbReference>
<gene>
    <name evidence="8" type="primary">purQ</name>
    <name evidence="9" type="ORF">LX24_01999</name>
</gene>
<comment type="pathway">
    <text evidence="8">Purine metabolism; IMP biosynthesis via de novo pathway; 5-amino-1-(5-phospho-D-ribosyl)imidazole from N(2)-formyl-N(1)-(5-phospho-D-ribosyl)glycinamide: step 1/2.</text>
</comment>
<dbReference type="SMART" id="SM01211">
    <property type="entry name" value="GATase_5"/>
    <property type="match status" value="1"/>
</dbReference>
<sequence>MLNKINTGELNVRGPKPRVCILRTDGTNCDQETAYAFSKAGGDCRLVHVNQLRSGTEKLADYQILAVPGGFSYGDDIHSGKVLSVEMASFLNDQLRRFVDDGKLVLGICNGFQVLVRTGLLPWGELGSIQATLMQNDSGHFECRWTSLLVEQNHCVFTRGLGGSVVQYQAAHGEGKFFTDETTLQKLEQSGQVVFRYASSASGKATQDYPQNPNGSLHAIAGICDQSGRVLGLMPHPERFVESFHHPNWRRAALGEPHGLPLFRNAVAYAAQTGTGC</sequence>
<dbReference type="NCBIfam" id="TIGR01737">
    <property type="entry name" value="FGAM_synth_I"/>
    <property type="match status" value="1"/>
</dbReference>
<feature type="active site" evidence="8">
    <location>
        <position position="238"/>
    </location>
</feature>
<evidence type="ECO:0000256" key="1">
    <source>
        <dbReference type="ARBA" id="ARBA00022490"/>
    </source>
</evidence>
<keyword evidence="1 8" id="KW-0963">Cytoplasm</keyword>
<evidence type="ECO:0000256" key="3">
    <source>
        <dbReference type="ARBA" id="ARBA00022741"/>
    </source>
</evidence>
<keyword evidence="4 8" id="KW-0658">Purine biosynthesis</keyword>
<feature type="active site" description="Nucleophile" evidence="8">
    <location>
        <position position="109"/>
    </location>
</feature>
<keyword evidence="5 8" id="KW-0378">Hydrolase</keyword>
<evidence type="ECO:0000256" key="7">
    <source>
        <dbReference type="ARBA" id="ARBA00022962"/>
    </source>
</evidence>
<dbReference type="RefSeq" id="WP_166512003.1">
    <property type="nucleotide sequence ID" value="NZ_VNHM01000010.1"/>
</dbReference>
<keyword evidence="10" id="KW-1185">Reference proteome</keyword>
<comment type="catalytic activity">
    <reaction evidence="8">
        <text>L-glutamine + H2O = L-glutamate + NH4(+)</text>
        <dbReference type="Rhea" id="RHEA:15889"/>
        <dbReference type="ChEBI" id="CHEBI:15377"/>
        <dbReference type="ChEBI" id="CHEBI:28938"/>
        <dbReference type="ChEBI" id="CHEBI:29985"/>
        <dbReference type="ChEBI" id="CHEBI:58359"/>
        <dbReference type="EC" id="3.5.1.2"/>
    </reaction>
</comment>
<proteinExistence type="inferred from homology"/>
<dbReference type="CDD" id="cd01740">
    <property type="entry name" value="GATase1_FGAR_AT"/>
    <property type="match status" value="1"/>
</dbReference>
<comment type="catalytic activity">
    <reaction evidence="8">
        <text>N(2)-formyl-N(1)-(5-phospho-beta-D-ribosyl)glycinamide + L-glutamine + ATP + H2O = 2-formamido-N(1)-(5-O-phospho-beta-D-ribosyl)acetamidine + L-glutamate + ADP + phosphate + H(+)</text>
        <dbReference type="Rhea" id="RHEA:17129"/>
        <dbReference type="ChEBI" id="CHEBI:15377"/>
        <dbReference type="ChEBI" id="CHEBI:15378"/>
        <dbReference type="ChEBI" id="CHEBI:29985"/>
        <dbReference type="ChEBI" id="CHEBI:30616"/>
        <dbReference type="ChEBI" id="CHEBI:43474"/>
        <dbReference type="ChEBI" id="CHEBI:58359"/>
        <dbReference type="ChEBI" id="CHEBI:147286"/>
        <dbReference type="ChEBI" id="CHEBI:147287"/>
        <dbReference type="ChEBI" id="CHEBI:456216"/>
        <dbReference type="EC" id="6.3.5.3"/>
    </reaction>
</comment>
<comment type="caution">
    <text evidence="9">The sequence shown here is derived from an EMBL/GenBank/DDBJ whole genome shotgun (WGS) entry which is preliminary data.</text>
</comment>
<dbReference type="Pfam" id="PF13507">
    <property type="entry name" value="GATase_5"/>
    <property type="match status" value="1"/>
</dbReference>
<keyword evidence="3 8" id="KW-0547">Nucleotide-binding</keyword>
<dbReference type="Proteomes" id="UP000323166">
    <property type="component" value="Unassembled WGS sequence"/>
</dbReference>
<dbReference type="PANTHER" id="PTHR10099:SF1">
    <property type="entry name" value="PHOSPHORIBOSYLFORMYLGLYCINAMIDINE SYNTHASE"/>
    <property type="match status" value="1"/>
</dbReference>
<comment type="subcellular location">
    <subcellularLocation>
        <location evidence="8">Cytoplasm</location>
    </subcellularLocation>
</comment>
<evidence type="ECO:0000313" key="10">
    <source>
        <dbReference type="Proteomes" id="UP000323166"/>
    </source>
</evidence>
<protein>
    <recommendedName>
        <fullName evidence="8">Phosphoribosylformylglycinamidine synthase subunit PurQ</fullName>
        <shortName evidence="8">FGAM synthase</shortName>
        <ecNumber evidence="8">6.3.5.3</ecNumber>
    </recommendedName>
    <alternativeName>
        <fullName evidence="8">Formylglycinamide ribonucleotide amidotransferase subunit I</fullName>
        <shortName evidence="8">FGAR amidotransferase I</shortName>
        <shortName evidence="8">FGAR-AT I</shortName>
    </alternativeName>
    <alternativeName>
        <fullName evidence="8">Glutaminase PurQ</fullName>
        <ecNumber evidence="8">3.5.1.2</ecNumber>
    </alternativeName>
    <alternativeName>
        <fullName evidence="8">Phosphoribosylformylglycinamidine synthase subunit I</fullName>
    </alternativeName>
</protein>
<dbReference type="GO" id="GO:0004642">
    <property type="term" value="F:phosphoribosylformylglycinamidine synthase activity"/>
    <property type="evidence" value="ECO:0007669"/>
    <property type="project" value="UniProtKB-UniRule"/>
</dbReference>